<comment type="similarity">
    <text evidence="1">Belongs to the 'GDXG' lipolytic enzyme family.</text>
</comment>
<gene>
    <name evidence="5" type="ORF">RCC_05860</name>
</gene>
<dbReference type="InterPro" id="IPR033140">
    <property type="entry name" value="Lipase_GDXG_put_SER_AS"/>
</dbReference>
<keyword evidence="2" id="KW-0378">Hydrolase</keyword>
<dbReference type="Proteomes" id="UP000225277">
    <property type="component" value="Unassembled WGS sequence"/>
</dbReference>
<dbReference type="InterPro" id="IPR013094">
    <property type="entry name" value="AB_hydrolase_3"/>
</dbReference>
<evidence type="ECO:0000313" key="6">
    <source>
        <dbReference type="Proteomes" id="UP000225277"/>
    </source>
</evidence>
<reference evidence="5 6" key="1">
    <citation type="submission" date="2016-03" db="EMBL/GenBank/DDBJ databases">
        <authorList>
            <person name="Ploux O."/>
        </authorList>
    </citation>
    <scope>NUCLEOTIDE SEQUENCE [LARGE SCALE GENOMIC DNA]</scope>
    <source>
        <strain evidence="5 6">URUG2</strain>
    </source>
</reference>
<evidence type="ECO:0000256" key="3">
    <source>
        <dbReference type="PROSITE-ProRule" id="PRU10038"/>
    </source>
</evidence>
<dbReference type="PANTHER" id="PTHR48081">
    <property type="entry name" value="AB HYDROLASE SUPERFAMILY PROTEIN C4A8.06C"/>
    <property type="match status" value="1"/>
</dbReference>
<dbReference type="InterPro" id="IPR002168">
    <property type="entry name" value="Lipase_GDXG_HIS_AS"/>
</dbReference>
<dbReference type="AlphaFoldDB" id="A0A2D3VH05"/>
<dbReference type="RefSeq" id="XP_023626892.1">
    <property type="nucleotide sequence ID" value="XM_023771124.1"/>
</dbReference>
<name>A0A2D3VH05_9PEZI</name>
<dbReference type="SUPFAM" id="SSF53474">
    <property type="entry name" value="alpha/beta-Hydrolases"/>
    <property type="match status" value="1"/>
</dbReference>
<organism evidence="5 6">
    <name type="scientific">Ramularia collo-cygni</name>
    <dbReference type="NCBI Taxonomy" id="112498"/>
    <lineage>
        <taxon>Eukaryota</taxon>
        <taxon>Fungi</taxon>
        <taxon>Dikarya</taxon>
        <taxon>Ascomycota</taxon>
        <taxon>Pezizomycotina</taxon>
        <taxon>Dothideomycetes</taxon>
        <taxon>Dothideomycetidae</taxon>
        <taxon>Mycosphaerellales</taxon>
        <taxon>Mycosphaerellaceae</taxon>
        <taxon>Ramularia</taxon>
    </lineage>
</organism>
<dbReference type="InterPro" id="IPR050300">
    <property type="entry name" value="GDXG_lipolytic_enzyme"/>
</dbReference>
<evidence type="ECO:0000313" key="5">
    <source>
        <dbReference type="EMBL" id="CZT20003.1"/>
    </source>
</evidence>
<dbReference type="PROSITE" id="PS01173">
    <property type="entry name" value="LIPASE_GDXG_HIS"/>
    <property type="match status" value="1"/>
</dbReference>
<dbReference type="OrthoDB" id="408631at2759"/>
<dbReference type="Pfam" id="PF07859">
    <property type="entry name" value="Abhydrolase_3"/>
    <property type="match status" value="1"/>
</dbReference>
<dbReference type="Gene3D" id="3.40.50.1820">
    <property type="entry name" value="alpha/beta hydrolase"/>
    <property type="match status" value="1"/>
</dbReference>
<dbReference type="InterPro" id="IPR029058">
    <property type="entry name" value="AB_hydrolase_fold"/>
</dbReference>
<accession>A0A2D3VH05</accession>
<sequence length="300" mass="32183">MPPSKESGALKELFLAIGAQFPSDGNSFLERAVYDQVHRAASEASGVSYKDGIVAGRPCLWFYPENASSKHVLVYFHGGAYAFGSPMSHRKLTAHLAKACNCIALSVDYRLTPEVSYPVPLDDCVDAYKWLLDNGYSAENIAFAGDSAGGSLATCVPLAAMARGLPKPAASVALSPCYDLTHSGETMKTNANKDVLNGMEFCTKLADRYAGKVPKDDPMVSPIFADMKDLPPQWISCAGDDMLLDNGTRLAEKAKAAGVEVVVEIHEGQQHVMEFMAGKAPEADESIARIGEWVRSKIGS</sequence>
<dbReference type="EMBL" id="FJUY01000008">
    <property type="protein sequence ID" value="CZT20003.1"/>
    <property type="molecule type" value="Genomic_DNA"/>
</dbReference>
<dbReference type="PROSITE" id="PS01174">
    <property type="entry name" value="LIPASE_GDXG_SER"/>
    <property type="match status" value="1"/>
</dbReference>
<dbReference type="GeneID" id="35601007"/>
<evidence type="ECO:0000259" key="4">
    <source>
        <dbReference type="Pfam" id="PF07859"/>
    </source>
</evidence>
<protein>
    <recommendedName>
        <fullName evidence="4">Alpha/beta hydrolase fold-3 domain-containing protein</fullName>
    </recommendedName>
</protein>
<proteinExistence type="inferred from homology"/>
<dbReference type="GO" id="GO:0016787">
    <property type="term" value="F:hydrolase activity"/>
    <property type="evidence" value="ECO:0007669"/>
    <property type="project" value="UniProtKB-KW"/>
</dbReference>
<evidence type="ECO:0000256" key="2">
    <source>
        <dbReference type="ARBA" id="ARBA00022801"/>
    </source>
</evidence>
<keyword evidence="6" id="KW-1185">Reference proteome</keyword>
<dbReference type="STRING" id="112498.A0A2D3VH05"/>
<feature type="active site" evidence="3">
    <location>
        <position position="147"/>
    </location>
</feature>
<evidence type="ECO:0000256" key="1">
    <source>
        <dbReference type="ARBA" id="ARBA00010515"/>
    </source>
</evidence>
<feature type="domain" description="Alpha/beta hydrolase fold-3" evidence="4">
    <location>
        <begin position="73"/>
        <end position="273"/>
    </location>
</feature>
<dbReference type="PANTHER" id="PTHR48081:SF8">
    <property type="entry name" value="ALPHA_BETA HYDROLASE FOLD-3 DOMAIN-CONTAINING PROTEIN-RELATED"/>
    <property type="match status" value="1"/>
</dbReference>